<dbReference type="Gene3D" id="3.60.15.10">
    <property type="entry name" value="Ribonuclease Z/Hydroxyacylglutathione hydrolase-like"/>
    <property type="match status" value="1"/>
</dbReference>
<dbReference type="PANTHER" id="PTHR23240">
    <property type="entry name" value="DNA CROSS-LINK REPAIR PROTEIN PSO2/SNM1-RELATED"/>
    <property type="match status" value="1"/>
</dbReference>
<evidence type="ECO:0000259" key="7">
    <source>
        <dbReference type="Pfam" id="PF07522"/>
    </source>
</evidence>
<dbReference type="GO" id="GO:0005634">
    <property type="term" value="C:nucleus"/>
    <property type="evidence" value="ECO:0007669"/>
    <property type="project" value="UniProtKB-SubCell"/>
</dbReference>
<evidence type="ECO:0000256" key="1">
    <source>
        <dbReference type="ARBA" id="ARBA00004123"/>
    </source>
</evidence>
<dbReference type="CDD" id="cd16273">
    <property type="entry name" value="SNM1A-1C-like_MBL-fold"/>
    <property type="match status" value="1"/>
</dbReference>
<keyword evidence="9" id="KW-1185">Reference proteome</keyword>
<dbReference type="Pfam" id="PF07522">
    <property type="entry name" value="DRMBL"/>
    <property type="match status" value="1"/>
</dbReference>
<keyword evidence="4" id="KW-0234">DNA repair</keyword>
<dbReference type="GO" id="GO:0036297">
    <property type="term" value="P:interstrand cross-link repair"/>
    <property type="evidence" value="ECO:0007669"/>
    <property type="project" value="TreeGrafter"/>
</dbReference>
<dbReference type="GO" id="GO:0035312">
    <property type="term" value="F:5'-3' DNA exonuclease activity"/>
    <property type="evidence" value="ECO:0007669"/>
    <property type="project" value="TreeGrafter"/>
</dbReference>
<dbReference type="PANTHER" id="PTHR23240:SF6">
    <property type="entry name" value="DNA CROSS-LINK REPAIR 1A PROTEIN"/>
    <property type="match status" value="1"/>
</dbReference>
<evidence type="ECO:0000256" key="2">
    <source>
        <dbReference type="ARBA" id="ARBA00010304"/>
    </source>
</evidence>
<evidence type="ECO:0000256" key="3">
    <source>
        <dbReference type="ARBA" id="ARBA00022763"/>
    </source>
</evidence>
<keyword evidence="3" id="KW-0227">DNA damage</keyword>
<feature type="compositionally biased region" description="Basic and acidic residues" evidence="6">
    <location>
        <begin position="30"/>
        <end position="40"/>
    </location>
</feature>
<comment type="similarity">
    <text evidence="2">Belongs to the DNA repair metallo-beta-lactamase (DRMBL) family.</text>
</comment>
<keyword evidence="5" id="KW-0539">Nucleus</keyword>
<feature type="compositionally biased region" description="Basic and acidic residues" evidence="6">
    <location>
        <begin position="293"/>
        <end position="302"/>
    </location>
</feature>
<gene>
    <name evidence="8" type="ORF">AYI69_g4020</name>
</gene>
<dbReference type="OrthoDB" id="262529at2759"/>
<dbReference type="AlphaFoldDB" id="A0A1R1YHX0"/>
<dbReference type="Proteomes" id="UP000187429">
    <property type="component" value="Unassembled WGS sequence"/>
</dbReference>
<accession>A0A1R1YHX0</accession>
<organism evidence="8 9">
    <name type="scientific">Smittium culicis</name>
    <dbReference type="NCBI Taxonomy" id="133412"/>
    <lineage>
        <taxon>Eukaryota</taxon>
        <taxon>Fungi</taxon>
        <taxon>Fungi incertae sedis</taxon>
        <taxon>Zoopagomycota</taxon>
        <taxon>Kickxellomycotina</taxon>
        <taxon>Harpellomycetes</taxon>
        <taxon>Harpellales</taxon>
        <taxon>Legeriomycetaceae</taxon>
        <taxon>Smittium</taxon>
    </lineage>
</organism>
<evidence type="ECO:0000313" key="9">
    <source>
        <dbReference type="Proteomes" id="UP000187429"/>
    </source>
</evidence>
<dbReference type="GO" id="GO:0003684">
    <property type="term" value="F:damaged DNA binding"/>
    <property type="evidence" value="ECO:0007669"/>
    <property type="project" value="TreeGrafter"/>
</dbReference>
<feature type="compositionally biased region" description="Polar residues" evidence="6">
    <location>
        <begin position="281"/>
        <end position="292"/>
    </location>
</feature>
<feature type="region of interest" description="Disordered" evidence="6">
    <location>
        <begin position="1"/>
        <end position="47"/>
    </location>
</feature>
<reference evidence="9" key="1">
    <citation type="submission" date="2017-01" db="EMBL/GenBank/DDBJ databases">
        <authorList>
            <person name="Wang Y."/>
            <person name="White M."/>
            <person name="Kvist S."/>
            <person name="Moncalvo J.-M."/>
        </authorList>
    </citation>
    <scope>NUCLEOTIDE SEQUENCE [LARGE SCALE GENOMIC DNA]</scope>
    <source>
        <strain evidence="9">ID-206-W2</strain>
    </source>
</reference>
<sequence>MYNTNSRKKSGSFVDLSNPKKKKTSSQMTPKDRTQNDSKKNSSGKKVVVKQGYKQLNLLSFKKTPENQNSLSVNSQEENRIKNVDLIEIDSDDCNSTIHLGLNSKSRKINYHTQNSMASSSRYDGIETSYTSDASSKIVKDEAVDISTMVYDKNDYIGKINVEQNLKIIDCTIENAETKEILSEPKPDIHTNPPCIIQPNETADASQDVFNGDNKILNSISIEKSIINSCLSAEIHIPKEDNILNFDSSVTHSSSPASESEFASLITSSIMSKKNIENCKNTKQKNSNFTDSSNKHNQDGFKHDKNIFDEPLLNIDESNYNLDLGSTFDDLSNSLLIKKNSSFSTLEMRPEVLQRELNKATECHFHSDHYGGLTSKFKNGMIYCSQITGNLVIDHLKVDPQYVCKLPLNWPILIENTLVTLIDANHCPGSVLFFFDTVGSIDGYPRERILHTGDFRACPEHITLIRKIISAYNCLDLETLKNSASSQSLIPSLDDNSKQDQVEIFGFLPLTKLDPNDSSPSLSDFDSSKCKGSLNSLNELPPTINIINRVYLDTTYMKSSYAFPSQQEVIDAVVHLCKLIYADPDERLRHVKASKNVLPAKTVVKSIHAPEDLGIAKAIRSKIFVDSKKRRTLMLFEDDSLVKLITEDPNEAQVHVVSLNTIKKQLMEEYLDRYSENFDYLVAFRPTGWTFQSNMGHASYVANPTVVDKSSESSETPGFIPYKIRMDIPQSDEKKRILHYMETIIKTGARSPYLLSYELGSKCVPSLPPVPFTKSSIKPFGNSDRITIFPVPYSEHSSYRELAAFLCSLAVEEVIPTVNYEKPEEAYKMNVIFDCWKQAKDFIEQIRIDLLRGASKNNSLINDTEIKKDDVASTGIINNIISKGDSIEEDSITIQNNKDLYSLERDYNDPMVLFPLSSVLSIPTRNSGAFW</sequence>
<dbReference type="GO" id="GO:0006303">
    <property type="term" value="P:double-strand break repair via nonhomologous end joining"/>
    <property type="evidence" value="ECO:0007669"/>
    <property type="project" value="TreeGrafter"/>
</dbReference>
<comment type="subcellular location">
    <subcellularLocation>
        <location evidence="1">Nucleus</location>
    </subcellularLocation>
</comment>
<protein>
    <submittedName>
        <fullName evidence="8">DNA cross-link repair protein pso2/snm1</fullName>
    </submittedName>
</protein>
<dbReference type="Gene3D" id="3.40.50.12650">
    <property type="match status" value="1"/>
</dbReference>
<evidence type="ECO:0000256" key="4">
    <source>
        <dbReference type="ARBA" id="ARBA00023204"/>
    </source>
</evidence>
<comment type="caution">
    <text evidence="8">The sequence shown here is derived from an EMBL/GenBank/DDBJ whole genome shotgun (WGS) entry which is preliminary data.</text>
</comment>
<proteinExistence type="inferred from homology"/>
<feature type="compositionally biased region" description="Basic residues" evidence="6">
    <location>
        <begin position="1"/>
        <end position="10"/>
    </location>
</feature>
<feature type="region of interest" description="Disordered" evidence="6">
    <location>
        <begin position="281"/>
        <end position="302"/>
    </location>
</feature>
<dbReference type="EMBL" id="LSSM01001494">
    <property type="protein sequence ID" value="OMJ26306.1"/>
    <property type="molecule type" value="Genomic_DNA"/>
</dbReference>
<evidence type="ECO:0000256" key="5">
    <source>
        <dbReference type="ARBA" id="ARBA00023242"/>
    </source>
</evidence>
<evidence type="ECO:0000313" key="8">
    <source>
        <dbReference type="EMBL" id="OMJ26306.1"/>
    </source>
</evidence>
<dbReference type="SUPFAM" id="SSF56281">
    <property type="entry name" value="Metallo-hydrolase/oxidoreductase"/>
    <property type="match status" value="1"/>
</dbReference>
<dbReference type="InterPro" id="IPR036866">
    <property type="entry name" value="RibonucZ/Hydroxyglut_hydro"/>
</dbReference>
<feature type="domain" description="DNA repair metallo-beta-lactamase" evidence="7">
    <location>
        <begin position="643"/>
        <end position="821"/>
    </location>
</feature>
<dbReference type="InterPro" id="IPR011084">
    <property type="entry name" value="DRMBL"/>
</dbReference>
<evidence type="ECO:0000256" key="6">
    <source>
        <dbReference type="SAM" id="MobiDB-lite"/>
    </source>
</evidence>
<name>A0A1R1YHX0_9FUNG</name>